<dbReference type="SUPFAM" id="SSF57850">
    <property type="entry name" value="RING/U-box"/>
    <property type="match status" value="1"/>
</dbReference>
<reference evidence="2 3" key="1">
    <citation type="submission" date="2007-06" db="EMBL/GenBank/DDBJ databases">
        <authorList>
            <person name="Shimkets L."/>
            <person name="Ferriera S."/>
            <person name="Johnson J."/>
            <person name="Kravitz S."/>
            <person name="Beeson K."/>
            <person name="Sutton G."/>
            <person name="Rogers Y.-H."/>
            <person name="Friedman R."/>
            <person name="Frazier M."/>
            <person name="Venter J.C."/>
        </authorList>
    </citation>
    <scope>NUCLEOTIDE SEQUENCE [LARGE SCALE GENOMIC DNA]</scope>
    <source>
        <strain evidence="2 3">SIR-1</strain>
    </source>
</reference>
<dbReference type="AlphaFoldDB" id="A6G871"/>
<dbReference type="InterPro" id="IPR051324">
    <property type="entry name" value="Stress/Tellurium_Resist"/>
</dbReference>
<dbReference type="EMBL" id="ABCS01000038">
    <property type="protein sequence ID" value="EDM77912.1"/>
    <property type="molecule type" value="Genomic_DNA"/>
</dbReference>
<dbReference type="RefSeq" id="WP_006972916.1">
    <property type="nucleotide sequence ID" value="NZ_ABCS01000038.1"/>
</dbReference>
<protein>
    <recommendedName>
        <fullName evidence="1">RING-type domain-containing protein</fullName>
    </recommendedName>
</protein>
<comment type="caution">
    <text evidence="2">The sequence shown here is derived from an EMBL/GenBank/DDBJ whole genome shotgun (WGS) entry which is preliminary data.</text>
</comment>
<dbReference type="InterPro" id="IPR013083">
    <property type="entry name" value="Znf_RING/FYVE/PHD"/>
</dbReference>
<dbReference type="PANTHER" id="PTHR32097:SF18">
    <property type="entry name" value="RING-TYPE DOMAIN-CONTAINING PROTEIN"/>
    <property type="match status" value="1"/>
</dbReference>
<gene>
    <name evidence="2" type="ORF">PPSIR1_01794</name>
</gene>
<keyword evidence="3" id="KW-1185">Reference proteome</keyword>
<name>A6G871_9BACT</name>
<dbReference type="Gene3D" id="3.30.40.10">
    <property type="entry name" value="Zinc/RING finger domain, C3HC4 (zinc finger)"/>
    <property type="match status" value="1"/>
</dbReference>
<proteinExistence type="predicted"/>
<dbReference type="NCBIfam" id="NF041916">
    <property type="entry name" value="RING_SCO0854"/>
    <property type="match status" value="1"/>
</dbReference>
<dbReference type="InterPro" id="IPR001841">
    <property type="entry name" value="Znf_RING"/>
</dbReference>
<dbReference type="OrthoDB" id="415622at2"/>
<dbReference type="STRING" id="391625.PPSIR1_01794"/>
<dbReference type="PANTHER" id="PTHR32097">
    <property type="entry name" value="CAMP-BINDING PROTEIN 1-RELATED"/>
    <property type="match status" value="1"/>
</dbReference>
<feature type="domain" description="RING-type" evidence="1">
    <location>
        <begin position="143"/>
        <end position="179"/>
    </location>
</feature>
<dbReference type="PROSITE" id="PS50089">
    <property type="entry name" value="ZF_RING_2"/>
    <property type="match status" value="1"/>
</dbReference>
<sequence>MTADTRAIADILLRRQGLLFLPAPDSSAGEGGSLRAIFAWGRSKLDDATLRQTARETEAFLLEFAALGYAGTEKLRLAVAALASEQRRAVRDGALATLSAQLGANQVHRPLFRRFPKGIPRDTHALWVQRVLSHYLQQPDQPCLHCGAEGSTHVLDPCEHVVCDRCFDGDNYSACPICNAKVSRDSPFFGPDIVRELPKEQVRFARLELGEDLEAATRELFVSLCARTQALNPVDKADLAAIVDHHGAALIPWLPEAIPLKENVALVLGRLLALAGDALPEVLPLAKAQLRTATDVLRAIAVYAGADAALQGETYVQVTEKRYRDLPWWETWLENNPKLARQYADQPINVSESKTVKRFPMPKLRRAFRRALLGLLEELDERSLIEDMLRHRSYWVWVGQFLHPGEYAKRFPKVARAFEVVRGKTSSGEKAPAFAGFYSQLEAAAGRGDARAMADLLATRPGELGRRFDHLLRVAAVDDATGDGGSVDHALARFVEAAPKCSTPVLLTLYALLPTRTRRAKRRMFWPKGGVVTAVTTPDERATLPPAVVESALTCVEAELLARFAEAPRHRVALVDAGLTDIVAPFNERTASPAAINLPRGSRVRVPEGKTLRLFLHWCETEGGPSTDIDLSVGFYAADWSYLGVCSYYELTCAIAGKAIARSSGDLTSAPFPEGSSEFVDLDWEAARAAGVRHAVMVVNAYSGASFSQLERGFAGLMLRDDVDGRVFDPRTVTLRFDLQGDNGIFTPLSLDLEDGTMHWLDVYSKGEMAFNNVASSNRAIQRVCPETIDYFGSGVRLDMYRLGLLHAAARSAQVVVRAGDGSLRRFERSEGETAGAFLARLRGGSEGVELDARDLAKLLGEEPCLALLLRGDLPTELPEGSQVYALVREALTPELAAADLLVG</sequence>
<dbReference type="Proteomes" id="UP000005801">
    <property type="component" value="Unassembled WGS sequence"/>
</dbReference>
<evidence type="ECO:0000313" key="2">
    <source>
        <dbReference type="EMBL" id="EDM77912.1"/>
    </source>
</evidence>
<evidence type="ECO:0000313" key="3">
    <source>
        <dbReference type="Proteomes" id="UP000005801"/>
    </source>
</evidence>
<dbReference type="Pfam" id="PF14447">
    <property type="entry name" value="Prok-RING_4"/>
    <property type="match status" value="1"/>
</dbReference>
<accession>A6G871</accession>
<evidence type="ECO:0000259" key="1">
    <source>
        <dbReference type="PROSITE" id="PS50089"/>
    </source>
</evidence>
<organism evidence="2 3">
    <name type="scientific">Plesiocystis pacifica SIR-1</name>
    <dbReference type="NCBI Taxonomy" id="391625"/>
    <lineage>
        <taxon>Bacteria</taxon>
        <taxon>Pseudomonadati</taxon>
        <taxon>Myxococcota</taxon>
        <taxon>Polyangia</taxon>
        <taxon>Nannocystales</taxon>
        <taxon>Nannocystaceae</taxon>
        <taxon>Plesiocystis</taxon>
    </lineage>
</organism>
<dbReference type="eggNOG" id="COG5222">
    <property type="taxonomic scope" value="Bacteria"/>
</dbReference>